<organism evidence="2 3">
    <name type="scientific">Portunus trituberculatus</name>
    <name type="common">Swimming crab</name>
    <name type="synonym">Neptunus trituberculatus</name>
    <dbReference type="NCBI Taxonomy" id="210409"/>
    <lineage>
        <taxon>Eukaryota</taxon>
        <taxon>Metazoa</taxon>
        <taxon>Ecdysozoa</taxon>
        <taxon>Arthropoda</taxon>
        <taxon>Crustacea</taxon>
        <taxon>Multicrustacea</taxon>
        <taxon>Malacostraca</taxon>
        <taxon>Eumalacostraca</taxon>
        <taxon>Eucarida</taxon>
        <taxon>Decapoda</taxon>
        <taxon>Pleocyemata</taxon>
        <taxon>Brachyura</taxon>
        <taxon>Eubrachyura</taxon>
        <taxon>Portunoidea</taxon>
        <taxon>Portunidae</taxon>
        <taxon>Portuninae</taxon>
        <taxon>Portunus</taxon>
    </lineage>
</organism>
<name>A0A5B7HA45_PORTR</name>
<gene>
    <name evidence="2" type="ORF">E2C01_060313</name>
</gene>
<comment type="caution">
    <text evidence="2">The sequence shown here is derived from an EMBL/GenBank/DDBJ whole genome shotgun (WGS) entry which is preliminary data.</text>
</comment>
<feature type="compositionally biased region" description="Acidic residues" evidence="1">
    <location>
        <begin position="42"/>
        <end position="55"/>
    </location>
</feature>
<protein>
    <submittedName>
        <fullName evidence="2">Uncharacterized protein</fullName>
    </submittedName>
</protein>
<feature type="region of interest" description="Disordered" evidence="1">
    <location>
        <begin position="1"/>
        <end position="71"/>
    </location>
</feature>
<feature type="compositionally biased region" description="Polar residues" evidence="1">
    <location>
        <begin position="1"/>
        <end position="17"/>
    </location>
</feature>
<feature type="compositionally biased region" description="Basic and acidic residues" evidence="1">
    <location>
        <begin position="32"/>
        <end position="41"/>
    </location>
</feature>
<accession>A0A5B7HA45</accession>
<proteinExistence type="predicted"/>
<dbReference type="AlphaFoldDB" id="A0A5B7HA45"/>
<dbReference type="EMBL" id="VSRR010024391">
    <property type="protein sequence ID" value="MPC66167.1"/>
    <property type="molecule type" value="Genomic_DNA"/>
</dbReference>
<sequence length="71" mass="8402">MTSVQTHHFLLTQAQDTQQKRKRAASVSVRMQEPRVKRMMDFEEISEREEEDLEMDSVSQRVDTGQQVYNT</sequence>
<dbReference type="Proteomes" id="UP000324222">
    <property type="component" value="Unassembled WGS sequence"/>
</dbReference>
<evidence type="ECO:0000313" key="2">
    <source>
        <dbReference type="EMBL" id="MPC66167.1"/>
    </source>
</evidence>
<evidence type="ECO:0000313" key="3">
    <source>
        <dbReference type="Proteomes" id="UP000324222"/>
    </source>
</evidence>
<keyword evidence="3" id="KW-1185">Reference proteome</keyword>
<feature type="compositionally biased region" description="Polar residues" evidence="1">
    <location>
        <begin position="57"/>
        <end position="71"/>
    </location>
</feature>
<evidence type="ECO:0000256" key="1">
    <source>
        <dbReference type="SAM" id="MobiDB-lite"/>
    </source>
</evidence>
<reference evidence="2 3" key="1">
    <citation type="submission" date="2019-05" db="EMBL/GenBank/DDBJ databases">
        <title>Another draft genome of Portunus trituberculatus and its Hox gene families provides insights of decapod evolution.</title>
        <authorList>
            <person name="Jeong J.-H."/>
            <person name="Song I."/>
            <person name="Kim S."/>
            <person name="Choi T."/>
            <person name="Kim D."/>
            <person name="Ryu S."/>
            <person name="Kim W."/>
        </authorList>
    </citation>
    <scope>NUCLEOTIDE SEQUENCE [LARGE SCALE GENOMIC DNA]</scope>
    <source>
        <tissue evidence="2">Muscle</tissue>
    </source>
</reference>